<dbReference type="PANTHER" id="PTHR43685:SF2">
    <property type="entry name" value="GLYCOSYLTRANSFERASE 2-LIKE DOMAIN-CONTAINING PROTEIN"/>
    <property type="match status" value="1"/>
</dbReference>
<evidence type="ECO:0000259" key="1">
    <source>
        <dbReference type="Pfam" id="PF00535"/>
    </source>
</evidence>
<dbReference type="InterPro" id="IPR050834">
    <property type="entry name" value="Glycosyltransf_2"/>
</dbReference>
<dbReference type="Pfam" id="PF00535">
    <property type="entry name" value="Glycos_transf_2"/>
    <property type="match status" value="1"/>
</dbReference>
<dbReference type="AlphaFoldDB" id="A0A1J4U537"/>
<evidence type="ECO:0000313" key="2">
    <source>
        <dbReference type="EMBL" id="OIO17694.1"/>
    </source>
</evidence>
<name>A0A1J4U537_9BACT</name>
<sequence length="277" mass="31798">MLHILFYVRSNKKYSVNEADMLNRISIVIPTLNCGKYIQTAVNSVLNQPYPDKELFVMDAGSSDDTVSILKQYGNRIVWVSEKDKGQWHGIQKGLDRATGDIFAYLNADDWYEPDIFPEIVAAFNSDPFIELVYGQCNIIYSDRVELFKSEPTITRGMLLRLGNITSQPTTFFRAKTLRDSGGIVRAHYMMEYDMNLRALFRGKAFYIARPLANFLVHEGQKSGTDAYRRIEKEVACMGLRHSRNPLCPVFLSYVKKYYILPMRNAVSRILKLKTCA</sequence>
<feature type="domain" description="Glycosyltransferase 2-like" evidence="1">
    <location>
        <begin position="26"/>
        <end position="152"/>
    </location>
</feature>
<dbReference type="SUPFAM" id="SSF53448">
    <property type="entry name" value="Nucleotide-diphospho-sugar transferases"/>
    <property type="match status" value="1"/>
</dbReference>
<protein>
    <recommendedName>
        <fullName evidence="1">Glycosyltransferase 2-like domain-containing protein</fullName>
    </recommendedName>
</protein>
<evidence type="ECO:0000313" key="3">
    <source>
        <dbReference type="Proteomes" id="UP000182465"/>
    </source>
</evidence>
<dbReference type="CDD" id="cd06433">
    <property type="entry name" value="GT_2_WfgS_like"/>
    <property type="match status" value="1"/>
</dbReference>
<dbReference type="PANTHER" id="PTHR43685">
    <property type="entry name" value="GLYCOSYLTRANSFERASE"/>
    <property type="match status" value="1"/>
</dbReference>
<dbReference type="InterPro" id="IPR029044">
    <property type="entry name" value="Nucleotide-diphossugar_trans"/>
</dbReference>
<dbReference type="EMBL" id="MNVB01000024">
    <property type="protein sequence ID" value="OIO17694.1"/>
    <property type="molecule type" value="Genomic_DNA"/>
</dbReference>
<accession>A0A1J4U537</accession>
<gene>
    <name evidence="2" type="ORF">AUJ29_01015</name>
</gene>
<comment type="caution">
    <text evidence="2">The sequence shown here is derived from an EMBL/GenBank/DDBJ whole genome shotgun (WGS) entry which is preliminary data.</text>
</comment>
<proteinExistence type="predicted"/>
<reference evidence="2 3" key="1">
    <citation type="journal article" date="2016" name="Environ. Microbiol.">
        <title>Genomic resolution of a cold subsurface aquifer community provides metabolic insights for novel microbes adapted to high CO concentrations.</title>
        <authorList>
            <person name="Probst A.J."/>
            <person name="Castelle C.J."/>
            <person name="Singh A."/>
            <person name="Brown C.T."/>
            <person name="Anantharaman K."/>
            <person name="Sharon I."/>
            <person name="Hug L.A."/>
            <person name="Burstein D."/>
            <person name="Emerson J.B."/>
            <person name="Thomas B.C."/>
            <person name="Banfield J.F."/>
        </authorList>
    </citation>
    <scope>NUCLEOTIDE SEQUENCE [LARGE SCALE GENOMIC DNA]</scope>
    <source>
        <strain evidence="2">CG1_02_38_13</strain>
    </source>
</reference>
<dbReference type="Gene3D" id="3.90.550.10">
    <property type="entry name" value="Spore Coat Polysaccharide Biosynthesis Protein SpsA, Chain A"/>
    <property type="match status" value="1"/>
</dbReference>
<dbReference type="Proteomes" id="UP000182465">
    <property type="component" value="Unassembled WGS sequence"/>
</dbReference>
<dbReference type="InterPro" id="IPR001173">
    <property type="entry name" value="Glyco_trans_2-like"/>
</dbReference>
<organism evidence="2 3">
    <name type="scientific">Candidatus Kuenenbacteria bacterium CG1_02_38_13</name>
    <dbReference type="NCBI Taxonomy" id="1805235"/>
    <lineage>
        <taxon>Bacteria</taxon>
        <taxon>Candidatus Kueneniibacteriota</taxon>
    </lineage>
</organism>